<evidence type="ECO:0000313" key="5">
    <source>
        <dbReference type="EMBL" id="EKV06108.1"/>
    </source>
</evidence>
<dbReference type="InterPro" id="IPR019775">
    <property type="entry name" value="WD40_repeat_CS"/>
</dbReference>
<dbReference type="HOGENOM" id="CLU_369642_0_0_1"/>
<dbReference type="PROSITE" id="PS50082">
    <property type="entry name" value="WD_REPEATS_2"/>
    <property type="match status" value="2"/>
</dbReference>
<dbReference type="SUPFAM" id="SSF50978">
    <property type="entry name" value="WD40 repeat-like"/>
    <property type="match status" value="1"/>
</dbReference>
<dbReference type="InterPro" id="IPR036322">
    <property type="entry name" value="WD40_repeat_dom_sf"/>
</dbReference>
<dbReference type="InParanoid" id="K9FTI6"/>
<dbReference type="Pfam" id="PF00400">
    <property type="entry name" value="WD40"/>
    <property type="match status" value="3"/>
</dbReference>
<dbReference type="AlphaFoldDB" id="K9FTI6"/>
<evidence type="ECO:0000256" key="3">
    <source>
        <dbReference type="PROSITE-ProRule" id="PRU00221"/>
    </source>
</evidence>
<dbReference type="CDD" id="cd00200">
    <property type="entry name" value="WD40"/>
    <property type="match status" value="1"/>
</dbReference>
<feature type="region of interest" description="Disordered" evidence="4">
    <location>
        <begin position="312"/>
        <end position="341"/>
    </location>
</feature>
<keyword evidence="2" id="KW-0677">Repeat</keyword>
<dbReference type="EMBL" id="AKCT01000295">
    <property type="protein sequence ID" value="EKV06108.1"/>
    <property type="molecule type" value="Genomic_DNA"/>
</dbReference>
<evidence type="ECO:0000313" key="6">
    <source>
        <dbReference type="Proteomes" id="UP000009882"/>
    </source>
</evidence>
<dbReference type="Proteomes" id="UP000009882">
    <property type="component" value="Unassembled WGS sequence"/>
</dbReference>
<accession>K9FTI6</accession>
<feature type="region of interest" description="Disordered" evidence="4">
    <location>
        <begin position="715"/>
        <end position="753"/>
    </location>
</feature>
<gene>
    <name evidence="5" type="ORF">PDIG_78860</name>
</gene>
<dbReference type="eggNOG" id="KOG0266">
    <property type="taxonomic scope" value="Eukaryota"/>
</dbReference>
<organism evidence="5 6">
    <name type="scientific">Penicillium digitatum (strain PHI26 / CECT 20796)</name>
    <name type="common">Green mold</name>
    <dbReference type="NCBI Taxonomy" id="1170229"/>
    <lineage>
        <taxon>Eukaryota</taxon>
        <taxon>Fungi</taxon>
        <taxon>Dikarya</taxon>
        <taxon>Ascomycota</taxon>
        <taxon>Pezizomycotina</taxon>
        <taxon>Eurotiomycetes</taxon>
        <taxon>Eurotiomycetidae</taxon>
        <taxon>Eurotiales</taxon>
        <taxon>Aspergillaceae</taxon>
        <taxon>Penicillium</taxon>
    </lineage>
</organism>
<proteinExistence type="predicted"/>
<dbReference type="STRING" id="1170229.K9FTI6"/>
<dbReference type="InterPro" id="IPR015943">
    <property type="entry name" value="WD40/YVTN_repeat-like_dom_sf"/>
</dbReference>
<sequence>MGGAQGRHQEVPTAEIQVAEVQVAEVQVAEVQVAEVQVAEVQVAEVQVAEVQVAEVQVAEVQVAEVQVAEVQVAEVQVAEVQVAEVQVAEVQVAEVQVAEVQVAEVQVAEVQVAEVQVAEVQVAEVQVAEVQVAEVQVAEVQVAEVQVAEVQVAEVQVAEVQVAEVQVAEVQVAEVQVAEVQVAEVQVAEVQVAEVQVAEVQVAEVQVAEVQVAEVQVAEVQVAEVQVAEVQVAEVQVAEVQVAEEQTADQGQWASEVGIDLDQGGIHGLEGDTIRAEYRMAGNRDREGMEEVVQIAVRRKGSNLAGIGAAGGNQEDLGQLPGEAGGGHVRGLEEEDSVEQVPSQALEEEPVVERPICASQHTVCALIQKTSPRQGIDHQKEGNGNLYTGLRIQNSASLDEQERKDAKSQNTNGNPIRLQGKILAAHPDPWNTGSIYVAQSTGTVRRIILATGETARAFTGPVSPITSLCLSPDGKLLFAGCWDKAIWSWDTTTGQPRQKYEGHADFVRSVTSARLQGYDLLISGGADAQVLVFNIASGERLETFKGHSRGIQDLALDPESETDKPIVFSAGSDREIRQFSIFGGGSTTDPLLPHDTSVYKLFFDNDGDLWTASADKTAKCLVRQDEWKANLTLEHPDFVRDIVVYETGGWVVTACRDEEVRVWNRSTGALHHTFSGHFEEVTGLVLVGSTIVSVGIDATIRQWSLQPDELQQAVELAKRSTEEEKEEEEEKPAESILTAEEEAELAELMGDD</sequence>
<keyword evidence="1 3" id="KW-0853">WD repeat</keyword>
<keyword evidence="6" id="KW-1185">Reference proteome</keyword>
<dbReference type="PANTHER" id="PTHR44129">
    <property type="entry name" value="WD REPEAT-CONTAINING PROTEIN POP1"/>
    <property type="match status" value="1"/>
</dbReference>
<dbReference type="Gene3D" id="2.130.10.10">
    <property type="entry name" value="YVTN repeat-like/Quinoprotein amine dehydrogenase"/>
    <property type="match status" value="2"/>
</dbReference>
<dbReference type="InterPro" id="IPR001680">
    <property type="entry name" value="WD40_rpt"/>
</dbReference>
<evidence type="ECO:0000256" key="1">
    <source>
        <dbReference type="ARBA" id="ARBA00022574"/>
    </source>
</evidence>
<reference evidence="6" key="1">
    <citation type="journal article" date="2012" name="BMC Genomics">
        <title>Genome sequence of the necrotrophic fungus Penicillium digitatum, the main postharvest pathogen of citrus.</title>
        <authorList>
            <person name="Marcet-Houben M."/>
            <person name="Ballester A.-R."/>
            <person name="de la Fuente B."/>
            <person name="Harries E."/>
            <person name="Marcos J.F."/>
            <person name="Gonzalez-Candelas L."/>
            <person name="Gabaldon T."/>
        </authorList>
    </citation>
    <scope>NUCLEOTIDE SEQUENCE [LARGE SCALE GENOMIC DNA]</scope>
    <source>
        <strain evidence="6">PHI26 / CECT 20796</strain>
    </source>
</reference>
<evidence type="ECO:0000256" key="2">
    <source>
        <dbReference type="ARBA" id="ARBA00022737"/>
    </source>
</evidence>
<feature type="repeat" description="WD" evidence="3">
    <location>
        <begin position="633"/>
        <end position="674"/>
    </location>
</feature>
<comment type="caution">
    <text evidence="5">The sequence shown here is derived from an EMBL/GenBank/DDBJ whole genome shotgun (WGS) entry which is preliminary data.</text>
</comment>
<evidence type="ECO:0000256" key="4">
    <source>
        <dbReference type="SAM" id="MobiDB-lite"/>
    </source>
</evidence>
<feature type="compositionally biased region" description="Acidic residues" evidence="4">
    <location>
        <begin position="740"/>
        <end position="753"/>
    </location>
</feature>
<feature type="repeat" description="WD" evidence="3">
    <location>
        <begin position="459"/>
        <end position="500"/>
    </location>
</feature>
<dbReference type="InterPro" id="IPR050349">
    <property type="entry name" value="WD_LIS1/nudF_dynein_reg"/>
</dbReference>
<dbReference type="FunFam" id="2.130.10.10:FF:001196">
    <property type="entry name" value="WD repeat protein (AFU_orthologue AFUA_1G12380)"/>
    <property type="match status" value="1"/>
</dbReference>
<dbReference type="SMART" id="SM00320">
    <property type="entry name" value="WD40"/>
    <property type="match status" value="6"/>
</dbReference>
<name>K9FTI6_PEND2</name>
<dbReference type="PROSITE" id="PS00678">
    <property type="entry name" value="WD_REPEATS_1"/>
    <property type="match status" value="1"/>
</dbReference>
<protein>
    <submittedName>
        <fullName evidence="5">Uncharacterized protein</fullName>
    </submittedName>
</protein>
<dbReference type="OrthoDB" id="6262491at2759"/>